<evidence type="ECO:0000256" key="8">
    <source>
        <dbReference type="ARBA" id="ARBA00022989"/>
    </source>
</evidence>
<dbReference type="FunFam" id="3.40.190.10:FF:000066">
    <property type="entry name" value="Glutamate receptor ionotropic, NMDA 3A"/>
    <property type="match status" value="1"/>
</dbReference>
<feature type="region of interest" description="Disordered" evidence="24">
    <location>
        <begin position="944"/>
        <end position="1003"/>
    </location>
</feature>
<evidence type="ECO:0000256" key="16">
    <source>
        <dbReference type="ARBA" id="ARBA00023286"/>
    </source>
</evidence>
<dbReference type="GO" id="GO:0043025">
    <property type="term" value="C:neuronal cell body"/>
    <property type="evidence" value="ECO:0007669"/>
    <property type="project" value="Ensembl"/>
</dbReference>
<evidence type="ECO:0000259" key="25">
    <source>
        <dbReference type="SMART" id="SM00079"/>
    </source>
</evidence>
<keyword evidence="7" id="KW-0460">Magnesium</keyword>
<dbReference type="GO" id="GO:0051205">
    <property type="term" value="P:protein insertion into membrane"/>
    <property type="evidence" value="ECO:0007669"/>
    <property type="project" value="Ensembl"/>
</dbReference>
<dbReference type="Proteomes" id="UP000694412">
    <property type="component" value="Chromosome 28"/>
</dbReference>
<evidence type="ECO:0000256" key="17">
    <source>
        <dbReference type="ARBA" id="ARBA00023303"/>
    </source>
</evidence>
<keyword evidence="14" id="KW-0325">Glycoprotein</keyword>
<keyword evidence="10 23" id="KW-0406">Ion transport</keyword>
<keyword evidence="16 23" id="KW-1071">Ligand-gated ion channel</keyword>
<dbReference type="GO" id="GO:0017146">
    <property type="term" value="C:NMDA selective glutamate receptor complex"/>
    <property type="evidence" value="ECO:0007669"/>
    <property type="project" value="Ensembl"/>
</dbReference>
<feature type="site" description="Interaction with the cone snail toxin Con-ikot-ikot" evidence="21">
    <location>
        <position position="769"/>
    </location>
</feature>
<keyword evidence="9 23" id="KW-0770">Synapse</keyword>
<feature type="domain" description="Ionotropic glutamate receptor L-glutamate and glycine-binding" evidence="26">
    <location>
        <begin position="531"/>
        <end position="584"/>
    </location>
</feature>
<sequence length="1089" mass="119381">MLRGGRGTGVLRAAPLPPTALGAAGPVPPHRTEQPPPPSRPIPPRPGPTGSTRGPMEGLRALWLLAAALGAAGGHPHPCRGPTRPGPAVRLGALLPSSSPGPVRAALSEGGPGGGPGGGLGAVLPYNRSLEVVAGGPAVRDPVSLLRWLCGALLGRGVAAVLAVPRSRRELLQIDFFAAALRVPFVSVVGSGRAPPFRAQSPFHFHMDRQSSLETLAEVLASILQAHEWREATLLLCRPWDVTAFLHHAQLSLHTVLDLRCLHEPRAERCLRQHREHLGALSGPALVLGCDLRRARRLFRAAERAGLRAQEVRWVLGSPLHAAELQGEGLPMGLLAFGEVGAAPLEAFVRDAVELVTRAVGSAAAVRPDLVLNPPMMNCNDGSGDGTESSGSFLSRFLSNTSFHGQTGLVRVQDGTRVQTEQQYRVWSLQRDLQGQPAWVTVGTWQHGKLRLEEGAWHSHLQHKALHEGNGGTRARLRVVTLVEHPFVFTREVDEDGSCPAGQLCLDPGTNDSAVLDALFEELSSENGSVPREYKKCCYGYCIDLLERLAEDVPFDFELYIVGDGKYGAWKNGRWTGLVGDLLSGTAHMAVTSFSINSARSKVIDFTSPFFSTSLGILVRTKDTASPIGAFMWPLHWTTWVGIFVALHMTALFLTLYEWKSPYGMTPHGRNRMKIFSYSSALNLCYAILFGRTVSSKTPKCCTGRFLMNLWAIFCLLVLSSYTANLAAVMVGEKTFEELSGIHDPKLHHPSQGFRFGTVWESSAEEYIKKSFPEMHGHMWRYNVPTTPDGVTMLKTEPPKLNAFIMDKSLLDYEVSIDSDCKLLTVGKPFAIEGYGIGLPQHSPLTSKLSEFISRYKSAGFMDLLHDKWYRMVPCGKRVFAVTETLQMGIYHFSGLFVLLCIGLGGALLTSLGEHAFYRLILPRIRRQKRFSYWLHTSQVRKRRARLPSSLPQPPHLLYHPSLWPAENPPRSQHGHRGAEEAEAEPGAEVKRGKGSPPPSIALGCQRTLSALTPIPLLGAPPRQSPQQNPAAGRKETRRVRGESELRELEEKIEVMREQLRAALLRKSELVSVLGTTRSLGAEQRQEDR</sequence>
<comment type="function">
    <text evidence="23">Receptor for glutamate that functions as a ligand-gated ion channel in the central nervous system and plays an important role in excitatory synaptic transmission. L-glutamate acts as an excitatory neurotransmitter at many synapses in the central nervous system.</text>
</comment>
<evidence type="ECO:0000256" key="12">
    <source>
        <dbReference type="ARBA" id="ARBA00023157"/>
    </source>
</evidence>
<evidence type="ECO:0000256" key="23">
    <source>
        <dbReference type="RuleBase" id="RU367118"/>
    </source>
</evidence>
<name>A0A8C2TFS8_COTJA</name>
<evidence type="ECO:0000256" key="13">
    <source>
        <dbReference type="ARBA" id="ARBA00023170"/>
    </source>
</evidence>
<dbReference type="SMART" id="SM00918">
    <property type="entry name" value="Lig_chan-Glu_bd"/>
    <property type="match status" value="1"/>
</dbReference>
<evidence type="ECO:0000256" key="5">
    <source>
        <dbReference type="ARBA" id="ARBA00022729"/>
    </source>
</evidence>
<dbReference type="InterPro" id="IPR015683">
    <property type="entry name" value="Ionotropic_Glu_rcpt"/>
</dbReference>
<feature type="domain" description="Ionotropic glutamate receptor C-terminal" evidence="25">
    <location>
        <begin position="512"/>
        <end position="872"/>
    </location>
</feature>
<dbReference type="Gene3D" id="3.40.190.10">
    <property type="entry name" value="Periplasmic binding protein-like II"/>
    <property type="match status" value="3"/>
</dbReference>
<dbReference type="GO" id="GO:0099507">
    <property type="term" value="F:ligand-gated monoatomic ion channel activity involved in regulation of presynaptic membrane potential"/>
    <property type="evidence" value="ECO:0007669"/>
    <property type="project" value="Ensembl"/>
</dbReference>
<dbReference type="PANTHER" id="PTHR18966">
    <property type="entry name" value="IONOTROPIC GLUTAMATE RECEPTOR"/>
    <property type="match status" value="1"/>
</dbReference>
<dbReference type="AlphaFoldDB" id="A0A8C2TFS8"/>
<keyword evidence="3 23" id="KW-1003">Cell membrane</keyword>
<evidence type="ECO:0000256" key="22">
    <source>
        <dbReference type="PIRSR" id="PIRSR601508-3"/>
    </source>
</evidence>
<protein>
    <recommendedName>
        <fullName evidence="23">Glutamate receptor</fullName>
    </recommendedName>
</protein>
<dbReference type="Gene3D" id="3.40.50.2300">
    <property type="match status" value="2"/>
</dbReference>
<proteinExistence type="inferred from homology"/>
<accession>A0A8C2TFS8</accession>
<evidence type="ECO:0000256" key="19">
    <source>
        <dbReference type="ARBA" id="ARBA00036634"/>
    </source>
</evidence>
<reference evidence="27" key="1">
    <citation type="submission" date="2015-11" db="EMBL/GenBank/DDBJ databases">
        <authorList>
            <consortium name="International Coturnix japonica Genome Analysis Consortium"/>
            <person name="Warren W."/>
            <person name="Burt D.W."/>
            <person name="Antin P.B."/>
            <person name="Lanford R."/>
            <person name="Gros J."/>
            <person name="Wilson R.K."/>
        </authorList>
    </citation>
    <scope>NUCLEOTIDE SEQUENCE [LARGE SCALE GENOMIC DNA]</scope>
</reference>
<evidence type="ECO:0000256" key="24">
    <source>
        <dbReference type="SAM" id="MobiDB-lite"/>
    </source>
</evidence>
<feature type="transmembrane region" description="Helical" evidence="23">
    <location>
        <begin position="637"/>
        <end position="655"/>
    </location>
</feature>
<keyword evidence="11 23" id="KW-0472">Membrane</keyword>
<keyword evidence="6" id="KW-0106">Calcium</keyword>
<feature type="binding site" evidence="20">
    <location>
        <position position="600"/>
    </location>
    <ligand>
        <name>L-glutamate</name>
        <dbReference type="ChEBI" id="CHEBI:29985"/>
    </ligand>
</feature>
<keyword evidence="8 23" id="KW-1133">Transmembrane helix</keyword>
<evidence type="ECO:0000256" key="7">
    <source>
        <dbReference type="ARBA" id="ARBA00022842"/>
    </source>
</evidence>
<evidence type="ECO:0000256" key="9">
    <source>
        <dbReference type="ARBA" id="ARBA00023018"/>
    </source>
</evidence>
<dbReference type="GO" id="GO:0051924">
    <property type="term" value="P:regulation of calcium ion transport"/>
    <property type="evidence" value="ECO:0007669"/>
    <property type="project" value="Ensembl"/>
</dbReference>
<dbReference type="GO" id="GO:0038023">
    <property type="term" value="F:signaling receptor activity"/>
    <property type="evidence" value="ECO:0007669"/>
    <property type="project" value="InterPro"/>
</dbReference>
<dbReference type="SMART" id="SM00079">
    <property type="entry name" value="PBPe"/>
    <property type="match status" value="1"/>
</dbReference>
<dbReference type="InterPro" id="IPR001320">
    <property type="entry name" value="Iontro_rcpt_C"/>
</dbReference>
<feature type="disulfide bond" evidence="22">
    <location>
        <begin position="821"/>
        <end position="875"/>
    </location>
</feature>
<feature type="compositionally biased region" description="Pro residues" evidence="24">
    <location>
        <begin position="26"/>
        <end position="47"/>
    </location>
</feature>
<feature type="region of interest" description="Disordered" evidence="24">
    <location>
        <begin position="1015"/>
        <end position="1045"/>
    </location>
</feature>
<dbReference type="InterPro" id="IPR028082">
    <property type="entry name" value="Peripla_BP_I"/>
</dbReference>
<evidence type="ECO:0000256" key="2">
    <source>
        <dbReference type="ARBA" id="ARBA00022448"/>
    </source>
</evidence>
<dbReference type="GeneTree" id="ENSGT00940000161021"/>
<comment type="subcellular location">
    <subcellularLocation>
        <location evidence="1">Cell membrane</location>
        <topology evidence="1">Multi-pass membrane protein</topology>
    </subcellularLocation>
    <subcellularLocation>
        <location evidence="23">Postsynaptic cell membrane</location>
        <topology evidence="23">Multi-pass membrane protein</topology>
    </subcellularLocation>
</comment>
<dbReference type="PRINTS" id="PR00177">
    <property type="entry name" value="NMDARECEPTOR"/>
</dbReference>
<evidence type="ECO:0000256" key="6">
    <source>
        <dbReference type="ARBA" id="ARBA00022837"/>
    </source>
</evidence>
<dbReference type="InterPro" id="IPR019594">
    <property type="entry name" value="Glu/Gly-bd"/>
</dbReference>
<evidence type="ECO:0000256" key="14">
    <source>
        <dbReference type="ARBA" id="ARBA00023180"/>
    </source>
</evidence>
<keyword evidence="17 23" id="KW-0407">Ion channel</keyword>
<evidence type="ECO:0000313" key="27">
    <source>
        <dbReference type="Ensembl" id="ENSCJPP00005012338.1"/>
    </source>
</evidence>
<evidence type="ECO:0000256" key="21">
    <source>
        <dbReference type="PIRSR" id="PIRSR601508-2"/>
    </source>
</evidence>
<feature type="transmembrane region" description="Helical" evidence="23">
    <location>
        <begin position="706"/>
        <end position="731"/>
    </location>
</feature>
<feature type="binding site" evidence="20">
    <location>
        <position position="595"/>
    </location>
    <ligand>
        <name>L-glutamate</name>
        <dbReference type="ChEBI" id="CHEBI:29985"/>
    </ligand>
</feature>
<organism evidence="27 28">
    <name type="scientific">Coturnix japonica</name>
    <name type="common">Japanese quail</name>
    <name type="synonym">Coturnix coturnix japonica</name>
    <dbReference type="NCBI Taxonomy" id="93934"/>
    <lineage>
        <taxon>Eukaryota</taxon>
        <taxon>Metazoa</taxon>
        <taxon>Chordata</taxon>
        <taxon>Craniata</taxon>
        <taxon>Vertebrata</taxon>
        <taxon>Euteleostomi</taxon>
        <taxon>Archelosauria</taxon>
        <taxon>Archosauria</taxon>
        <taxon>Dinosauria</taxon>
        <taxon>Saurischia</taxon>
        <taxon>Theropoda</taxon>
        <taxon>Coelurosauria</taxon>
        <taxon>Aves</taxon>
        <taxon>Neognathae</taxon>
        <taxon>Galloanserae</taxon>
        <taxon>Galliformes</taxon>
        <taxon>Phasianidae</taxon>
        <taxon>Perdicinae</taxon>
        <taxon>Coturnix</taxon>
    </lineage>
</organism>
<evidence type="ECO:0000256" key="1">
    <source>
        <dbReference type="ARBA" id="ARBA00004651"/>
    </source>
</evidence>
<keyword evidence="12 22" id="KW-1015">Disulfide bond</keyword>
<evidence type="ECO:0000259" key="26">
    <source>
        <dbReference type="SMART" id="SM00918"/>
    </source>
</evidence>
<dbReference type="Ensembl" id="ENSCJPT00005017896.1">
    <property type="protein sequence ID" value="ENSCJPP00005012338.1"/>
    <property type="gene ID" value="ENSCJPG00005010443.1"/>
</dbReference>
<evidence type="ECO:0000256" key="18">
    <source>
        <dbReference type="ARBA" id="ARBA00036239"/>
    </source>
</evidence>
<comment type="catalytic activity">
    <reaction evidence="18">
        <text>Na(+)(in) = Na(+)(out)</text>
        <dbReference type="Rhea" id="RHEA:34963"/>
        <dbReference type="ChEBI" id="CHEBI:29101"/>
    </reaction>
</comment>
<dbReference type="Pfam" id="PF10613">
    <property type="entry name" value="Lig_chan-Glu_bd"/>
    <property type="match status" value="1"/>
</dbReference>
<reference evidence="27" key="2">
    <citation type="submission" date="2025-08" db="UniProtKB">
        <authorList>
            <consortium name="Ensembl"/>
        </authorList>
    </citation>
    <scope>IDENTIFICATION</scope>
</reference>
<evidence type="ECO:0000313" key="28">
    <source>
        <dbReference type="Proteomes" id="UP000694412"/>
    </source>
</evidence>
<feature type="transmembrane region" description="Helical" evidence="23">
    <location>
        <begin position="896"/>
        <end position="921"/>
    </location>
</feature>
<dbReference type="GO" id="GO:0045211">
    <property type="term" value="C:postsynaptic membrane"/>
    <property type="evidence" value="ECO:0007669"/>
    <property type="project" value="UniProtKB-SubCell"/>
</dbReference>
<dbReference type="GO" id="GO:0048167">
    <property type="term" value="P:regulation of synaptic plasticity"/>
    <property type="evidence" value="ECO:0007669"/>
    <property type="project" value="Ensembl"/>
</dbReference>
<dbReference type="GO" id="GO:0005262">
    <property type="term" value="F:calcium channel activity"/>
    <property type="evidence" value="ECO:0007669"/>
    <property type="project" value="Ensembl"/>
</dbReference>
<dbReference type="SUPFAM" id="SSF53822">
    <property type="entry name" value="Periplasmic binding protein-like I"/>
    <property type="match status" value="1"/>
</dbReference>
<dbReference type="FunFam" id="3.40.190.10:FF:000045">
    <property type="entry name" value="Putative glutamate receptor ionotropic NMDA 3A"/>
    <property type="match status" value="1"/>
</dbReference>
<evidence type="ECO:0000256" key="15">
    <source>
        <dbReference type="ARBA" id="ARBA00023257"/>
    </source>
</evidence>
<comment type="similarity">
    <text evidence="23">Belongs to the glutamate-gated ion channel (TC 1.A.10.1) family.</text>
</comment>
<feature type="transmembrane region" description="Helical" evidence="23">
    <location>
        <begin position="675"/>
        <end position="694"/>
    </location>
</feature>
<keyword evidence="15 23" id="KW-0628">Postsynaptic cell membrane</keyword>
<feature type="compositionally biased region" description="Basic and acidic residues" evidence="24">
    <location>
        <begin position="1033"/>
        <end position="1045"/>
    </location>
</feature>
<dbReference type="Pfam" id="PF00060">
    <property type="entry name" value="Lig_chan"/>
    <property type="match status" value="1"/>
</dbReference>
<feature type="site" description="Crucial to convey clamshell closure to channel opening" evidence="21">
    <location>
        <position position="739"/>
    </location>
</feature>
<comment type="catalytic activity">
    <reaction evidence="19">
        <text>Ca(2+)(in) = Ca(2+)(out)</text>
        <dbReference type="Rhea" id="RHEA:29671"/>
        <dbReference type="ChEBI" id="CHEBI:29108"/>
    </reaction>
</comment>
<evidence type="ECO:0000256" key="4">
    <source>
        <dbReference type="ARBA" id="ARBA00022692"/>
    </source>
</evidence>
<keyword evidence="28" id="KW-1185">Reference proteome</keyword>
<evidence type="ECO:0000256" key="11">
    <source>
        <dbReference type="ARBA" id="ARBA00023136"/>
    </source>
</evidence>
<dbReference type="CDD" id="cd13720">
    <property type="entry name" value="PBP2_iGluR_NMDA_Nr3"/>
    <property type="match status" value="1"/>
</dbReference>
<feature type="region of interest" description="Disordered" evidence="24">
    <location>
        <begin position="1"/>
        <end position="56"/>
    </location>
</feature>
<evidence type="ECO:0000256" key="3">
    <source>
        <dbReference type="ARBA" id="ARBA00022475"/>
    </source>
</evidence>
<keyword evidence="13 23" id="KW-0675">Receptor</keyword>
<feature type="binding site" evidence="20">
    <location>
        <position position="763"/>
    </location>
    <ligand>
        <name>L-glutamate</name>
        <dbReference type="ChEBI" id="CHEBI:29985"/>
    </ligand>
</feature>
<dbReference type="SUPFAM" id="SSF53850">
    <property type="entry name" value="Periplasmic binding protein-like II"/>
    <property type="match status" value="1"/>
</dbReference>
<dbReference type="InterPro" id="IPR001508">
    <property type="entry name" value="Iono_Glu_rcpt_met"/>
</dbReference>
<keyword evidence="4 23" id="KW-0812">Transmembrane</keyword>
<keyword evidence="2 23" id="KW-0813">Transport</keyword>
<evidence type="ECO:0000256" key="10">
    <source>
        <dbReference type="ARBA" id="ARBA00023065"/>
    </source>
</evidence>
<evidence type="ECO:0000256" key="20">
    <source>
        <dbReference type="PIRSR" id="PIRSR601508-1"/>
    </source>
</evidence>
<reference evidence="27" key="3">
    <citation type="submission" date="2025-09" db="UniProtKB">
        <authorList>
            <consortium name="Ensembl"/>
        </authorList>
    </citation>
    <scope>IDENTIFICATION</scope>
</reference>
<gene>
    <name evidence="27" type="primary">GRIN3B</name>
</gene>
<feature type="binding site" evidence="20">
    <location>
        <position position="807"/>
    </location>
    <ligand>
        <name>L-glutamate</name>
        <dbReference type="ChEBI" id="CHEBI:29985"/>
    </ligand>
</feature>
<keyword evidence="5" id="KW-0732">Signal</keyword>